<keyword evidence="8" id="KW-1185">Reference proteome</keyword>
<dbReference type="Pfam" id="PF00441">
    <property type="entry name" value="Acyl-CoA_dh_1"/>
    <property type="match status" value="1"/>
</dbReference>
<keyword evidence="4" id="KW-0274">FAD</keyword>
<dbReference type="eggNOG" id="COG1960">
    <property type="taxonomic scope" value="Bacteria"/>
</dbReference>
<comment type="similarity">
    <text evidence="2">Belongs to the acyl-CoA dehydrogenase family.</text>
</comment>
<evidence type="ECO:0000313" key="8">
    <source>
        <dbReference type="Proteomes" id="UP000183413"/>
    </source>
</evidence>
<dbReference type="Gene3D" id="1.20.140.10">
    <property type="entry name" value="Butyryl-CoA Dehydrogenase, subunit A, domain 3"/>
    <property type="match status" value="1"/>
</dbReference>
<evidence type="ECO:0000256" key="1">
    <source>
        <dbReference type="ARBA" id="ARBA00001974"/>
    </source>
</evidence>
<gene>
    <name evidence="7" type="ORF">SAMN04489713_101814</name>
</gene>
<dbReference type="PANTHER" id="PTHR43884:SF20">
    <property type="entry name" value="ACYL-COA DEHYDROGENASE FADE28"/>
    <property type="match status" value="1"/>
</dbReference>
<dbReference type="EMBL" id="FOVH01000001">
    <property type="protein sequence ID" value="SFN23518.1"/>
    <property type="molecule type" value="Genomic_DNA"/>
</dbReference>
<feature type="domain" description="Acyl-CoA dehydrogenase/oxidase C-terminal" evidence="6">
    <location>
        <begin position="183"/>
        <end position="287"/>
    </location>
</feature>
<comment type="cofactor">
    <cofactor evidence="1">
        <name>FAD</name>
        <dbReference type="ChEBI" id="CHEBI:57692"/>
    </cofactor>
</comment>
<keyword evidence="3" id="KW-0285">Flavoprotein</keyword>
<sequence>MELLEETAGEILSGADPWPGLEASGLALAGVPEEAGGSGGTLADAAAVLRAAGYHAAAVPLAETLVAGRLLAGAGLPVPHGPLTAMSGEVEAASDGDGDGDGDRGGWTLTGTFRRVPWARSARRLVVLGNGLVATADPARARITEGANVAGEPRDEVVLSGVRAEAAAPSPAGAPDLRRLGALARAVQLTGAMRRALDLAVRYAGEREQFGRPIGRFQAVQQMLAELAGEATVADVAVRAAVRAPDDPVAVAAAKANASRAAGAVAAIAHQVHGALGVTEEHALRQVTLRLWSWRDEYGNEAAWADELGAAITAAPDPWAFITGA</sequence>
<dbReference type="SUPFAM" id="SSF56645">
    <property type="entry name" value="Acyl-CoA dehydrogenase NM domain-like"/>
    <property type="match status" value="1"/>
</dbReference>
<evidence type="ECO:0000256" key="4">
    <source>
        <dbReference type="ARBA" id="ARBA00022827"/>
    </source>
</evidence>
<evidence type="ECO:0000313" key="7">
    <source>
        <dbReference type="EMBL" id="SFN23518.1"/>
    </source>
</evidence>
<dbReference type="Proteomes" id="UP000183413">
    <property type="component" value="Unassembled WGS sequence"/>
</dbReference>
<dbReference type="InParanoid" id="A0A1I4XC83"/>
<dbReference type="GO" id="GO:0050660">
    <property type="term" value="F:flavin adenine dinucleotide binding"/>
    <property type="evidence" value="ECO:0007669"/>
    <property type="project" value="InterPro"/>
</dbReference>
<evidence type="ECO:0000256" key="5">
    <source>
        <dbReference type="ARBA" id="ARBA00023002"/>
    </source>
</evidence>
<dbReference type="STRING" id="1993.SAMN04489713_101814"/>
<dbReference type="PANTHER" id="PTHR43884">
    <property type="entry name" value="ACYL-COA DEHYDROGENASE"/>
    <property type="match status" value="1"/>
</dbReference>
<dbReference type="InterPro" id="IPR009075">
    <property type="entry name" value="AcylCo_DH/oxidase_C"/>
</dbReference>
<dbReference type="InterPro" id="IPR036250">
    <property type="entry name" value="AcylCo_DH-like_C"/>
</dbReference>
<evidence type="ECO:0000256" key="3">
    <source>
        <dbReference type="ARBA" id="ARBA00022630"/>
    </source>
</evidence>
<evidence type="ECO:0000259" key="6">
    <source>
        <dbReference type="Pfam" id="PF00441"/>
    </source>
</evidence>
<dbReference type="InterPro" id="IPR009100">
    <property type="entry name" value="AcylCoA_DH/oxidase_NM_dom_sf"/>
</dbReference>
<accession>A0A1I4XC83</accession>
<dbReference type="AlphaFoldDB" id="A0A1I4XC83"/>
<dbReference type="SUPFAM" id="SSF47203">
    <property type="entry name" value="Acyl-CoA dehydrogenase C-terminal domain-like"/>
    <property type="match status" value="1"/>
</dbReference>
<protein>
    <submittedName>
        <fullName evidence="7">Acyl-CoA dehydrogenase</fullName>
    </submittedName>
</protein>
<proteinExistence type="inferred from homology"/>
<dbReference type="InterPro" id="IPR037069">
    <property type="entry name" value="AcylCoA_DH/ox_N_sf"/>
</dbReference>
<organism evidence="7 8">
    <name type="scientific">Actinomadura madurae</name>
    <dbReference type="NCBI Taxonomy" id="1993"/>
    <lineage>
        <taxon>Bacteria</taxon>
        <taxon>Bacillati</taxon>
        <taxon>Actinomycetota</taxon>
        <taxon>Actinomycetes</taxon>
        <taxon>Streptosporangiales</taxon>
        <taxon>Thermomonosporaceae</taxon>
        <taxon>Actinomadura</taxon>
    </lineage>
</organism>
<keyword evidence="5" id="KW-0560">Oxidoreductase</keyword>
<dbReference type="Gene3D" id="1.10.540.10">
    <property type="entry name" value="Acyl-CoA dehydrogenase/oxidase, N-terminal domain"/>
    <property type="match status" value="1"/>
</dbReference>
<dbReference type="RefSeq" id="WP_075019904.1">
    <property type="nucleotide sequence ID" value="NZ_FOVH01000001.1"/>
</dbReference>
<name>A0A1I4XC83_9ACTN</name>
<reference evidence="7 8" key="1">
    <citation type="submission" date="2016-10" db="EMBL/GenBank/DDBJ databases">
        <authorList>
            <person name="de Groot N.N."/>
        </authorList>
    </citation>
    <scope>NUCLEOTIDE SEQUENCE [LARGE SCALE GENOMIC DNA]</scope>
    <source>
        <strain evidence="7 8">DSM 43067</strain>
    </source>
</reference>
<dbReference type="GO" id="GO:0003995">
    <property type="term" value="F:acyl-CoA dehydrogenase activity"/>
    <property type="evidence" value="ECO:0007669"/>
    <property type="project" value="TreeGrafter"/>
</dbReference>
<evidence type="ECO:0000256" key="2">
    <source>
        <dbReference type="ARBA" id="ARBA00009347"/>
    </source>
</evidence>